<gene>
    <name evidence="4" type="ORF">CALMAC_LOCUS13040</name>
</gene>
<protein>
    <recommendedName>
        <fullName evidence="3">Rab-GAP TBC domain-containing protein</fullName>
    </recommendedName>
</protein>
<dbReference type="GO" id="GO:0005096">
    <property type="term" value="F:GTPase activator activity"/>
    <property type="evidence" value="ECO:0007669"/>
    <property type="project" value="UniProtKB-KW"/>
</dbReference>
<feature type="domain" description="Rab-GAP TBC" evidence="3">
    <location>
        <begin position="64"/>
        <end position="280"/>
    </location>
</feature>
<accession>A0A653CYY9</accession>
<dbReference type="OrthoDB" id="294251at2759"/>
<dbReference type="SUPFAM" id="SSF47923">
    <property type="entry name" value="Ypt/Rab-GAP domain of gyp1p"/>
    <property type="match status" value="2"/>
</dbReference>
<dbReference type="PROSITE" id="PS50086">
    <property type="entry name" value="TBC_RABGAP"/>
    <property type="match status" value="1"/>
</dbReference>
<sequence>MAKSSYSKVDEYGFERPENFNYESYDAFMSEYMGILTRRAQRWNALERGIFKSPSILKRFIRKGIPIDRRRDVWMRISGADNMKQNSPYTYAYMKKQIHNKSIIETIKIDLPRTFPDNIFFISNETLPDMLFGVLATFAHQNKEVGYCQGLNYIAGLLLLATKDEETSFWLLKTIVDQILPQYYISTMTGLLTDLDVLDDLIYKYEPVVSRHIKAIEVPSLGVSKDLLTDTLETISYWLILFDIGMPWAMGTTKWFICIFAEVLPTETVYRIWDCLFYEGSKVIFRVAIALIRLHKQDILKARELGELMMCFKVMRNNEAVIDCHQFMKDVFKLSGNLSKNSIQKLREKYKK</sequence>
<dbReference type="InterPro" id="IPR035969">
    <property type="entry name" value="Rab-GAP_TBC_sf"/>
</dbReference>
<dbReference type="SMART" id="SM00164">
    <property type="entry name" value="TBC"/>
    <property type="match status" value="1"/>
</dbReference>
<dbReference type="GO" id="GO:0031267">
    <property type="term" value="F:small GTPase binding"/>
    <property type="evidence" value="ECO:0007669"/>
    <property type="project" value="TreeGrafter"/>
</dbReference>
<comment type="function">
    <text evidence="2">May act as a GTPase-activating protein for Rab family protein(s).</text>
</comment>
<dbReference type="AlphaFoldDB" id="A0A653CYY9"/>
<dbReference type="PANTHER" id="PTHR47219">
    <property type="entry name" value="RAB GTPASE-ACTIVATING PROTEIN 1-LIKE"/>
    <property type="match status" value="1"/>
</dbReference>
<reference evidence="4 5" key="1">
    <citation type="submission" date="2019-01" db="EMBL/GenBank/DDBJ databases">
        <authorList>
            <person name="Sayadi A."/>
        </authorList>
    </citation>
    <scope>NUCLEOTIDE SEQUENCE [LARGE SCALE GENOMIC DNA]</scope>
</reference>
<keyword evidence="1" id="KW-0343">GTPase activation</keyword>
<dbReference type="InterPro" id="IPR000195">
    <property type="entry name" value="Rab-GAP-TBC_dom"/>
</dbReference>
<evidence type="ECO:0000313" key="5">
    <source>
        <dbReference type="Proteomes" id="UP000410492"/>
    </source>
</evidence>
<dbReference type="FunFam" id="1.10.8.270:FF:000016">
    <property type="entry name" value="TBC1 domain family member 2A"/>
    <property type="match status" value="1"/>
</dbReference>
<proteinExistence type="predicted"/>
<dbReference type="Gene3D" id="1.10.472.80">
    <property type="entry name" value="Ypt/Rab-GAP domain of gyp1p, domain 3"/>
    <property type="match status" value="1"/>
</dbReference>
<dbReference type="Pfam" id="PF00566">
    <property type="entry name" value="RabGAP-TBC"/>
    <property type="match status" value="2"/>
</dbReference>
<dbReference type="PANTHER" id="PTHR47219:SF10">
    <property type="entry name" value="GROWTH HORMONE-REGULATED TBC PROTEIN 1"/>
    <property type="match status" value="1"/>
</dbReference>
<dbReference type="InterPro" id="IPR050302">
    <property type="entry name" value="Rab_GAP_TBC_domain"/>
</dbReference>
<dbReference type="Proteomes" id="UP000410492">
    <property type="component" value="Unassembled WGS sequence"/>
</dbReference>
<evidence type="ECO:0000256" key="1">
    <source>
        <dbReference type="ARBA" id="ARBA00022468"/>
    </source>
</evidence>
<name>A0A653CYY9_CALMS</name>
<dbReference type="Gene3D" id="1.10.8.270">
    <property type="entry name" value="putative rabgap domain of human tbc1 domain family member 14 like domains"/>
    <property type="match status" value="1"/>
</dbReference>
<evidence type="ECO:0000256" key="2">
    <source>
        <dbReference type="ARBA" id="ARBA00043879"/>
    </source>
</evidence>
<evidence type="ECO:0000259" key="3">
    <source>
        <dbReference type="PROSITE" id="PS50086"/>
    </source>
</evidence>
<keyword evidence="5" id="KW-1185">Reference proteome</keyword>
<dbReference type="EMBL" id="CAACVG010009393">
    <property type="protein sequence ID" value="VEN53136.1"/>
    <property type="molecule type" value="Genomic_DNA"/>
</dbReference>
<organism evidence="4 5">
    <name type="scientific">Callosobruchus maculatus</name>
    <name type="common">Southern cowpea weevil</name>
    <name type="synonym">Pulse bruchid</name>
    <dbReference type="NCBI Taxonomy" id="64391"/>
    <lineage>
        <taxon>Eukaryota</taxon>
        <taxon>Metazoa</taxon>
        <taxon>Ecdysozoa</taxon>
        <taxon>Arthropoda</taxon>
        <taxon>Hexapoda</taxon>
        <taxon>Insecta</taxon>
        <taxon>Pterygota</taxon>
        <taxon>Neoptera</taxon>
        <taxon>Endopterygota</taxon>
        <taxon>Coleoptera</taxon>
        <taxon>Polyphaga</taxon>
        <taxon>Cucujiformia</taxon>
        <taxon>Chrysomeloidea</taxon>
        <taxon>Chrysomelidae</taxon>
        <taxon>Bruchinae</taxon>
        <taxon>Bruchini</taxon>
        <taxon>Callosobruchus</taxon>
    </lineage>
</organism>
<evidence type="ECO:0000313" key="4">
    <source>
        <dbReference type="EMBL" id="VEN53136.1"/>
    </source>
</evidence>